<gene>
    <name evidence="1" type="ORF">BDP81DRAFT_453956</name>
</gene>
<dbReference type="RefSeq" id="XP_060439889.1">
    <property type="nucleotide sequence ID" value="XM_060592885.1"/>
</dbReference>
<sequence>MCSPVPQGNTPPVTCSTHAQTCKRKESVLPLKNRRGWQANPRWYLYPWEGLLTDGAAQASRWAINHFGIDQFNWTANHVDVTLPLGFRTVQPQPFLGLWSWIVTPRQATATMFPSVPLIRSSLFRLESSFMWDGHVAVVGGLCLREAKFSRTMSNSVFLFCLFMPMGGDEFDVLASIHSST</sequence>
<dbReference type="AlphaFoldDB" id="A0AAJ0E9F6"/>
<evidence type="ECO:0000313" key="2">
    <source>
        <dbReference type="Proteomes" id="UP001243989"/>
    </source>
</evidence>
<accession>A0AAJ0E9F6</accession>
<protein>
    <submittedName>
        <fullName evidence="1">Uncharacterized protein</fullName>
    </submittedName>
</protein>
<dbReference type="Proteomes" id="UP001243989">
    <property type="component" value="Unassembled WGS sequence"/>
</dbReference>
<proteinExistence type="predicted"/>
<evidence type="ECO:0000313" key="1">
    <source>
        <dbReference type="EMBL" id="KAK1623894.1"/>
    </source>
</evidence>
<reference evidence="1" key="1">
    <citation type="submission" date="2021-06" db="EMBL/GenBank/DDBJ databases">
        <title>Comparative genomics, transcriptomics and evolutionary studies reveal genomic signatures of adaptation to plant cell wall in hemibiotrophic fungi.</title>
        <authorList>
            <consortium name="DOE Joint Genome Institute"/>
            <person name="Baroncelli R."/>
            <person name="Diaz J.F."/>
            <person name="Benocci T."/>
            <person name="Peng M."/>
            <person name="Battaglia E."/>
            <person name="Haridas S."/>
            <person name="Andreopoulos W."/>
            <person name="Labutti K."/>
            <person name="Pangilinan J."/>
            <person name="Floch G.L."/>
            <person name="Makela M.R."/>
            <person name="Henrissat B."/>
            <person name="Grigoriev I.V."/>
            <person name="Crouch J.A."/>
            <person name="De Vries R.P."/>
            <person name="Sukno S.A."/>
            <person name="Thon M.R."/>
        </authorList>
    </citation>
    <scope>NUCLEOTIDE SEQUENCE</scope>
    <source>
        <strain evidence="1">CBS 102054</strain>
    </source>
</reference>
<dbReference type="GeneID" id="85477747"/>
<organism evidence="1 2">
    <name type="scientific">Colletotrichum phormii</name>
    <dbReference type="NCBI Taxonomy" id="359342"/>
    <lineage>
        <taxon>Eukaryota</taxon>
        <taxon>Fungi</taxon>
        <taxon>Dikarya</taxon>
        <taxon>Ascomycota</taxon>
        <taxon>Pezizomycotina</taxon>
        <taxon>Sordariomycetes</taxon>
        <taxon>Hypocreomycetidae</taxon>
        <taxon>Glomerellales</taxon>
        <taxon>Glomerellaceae</taxon>
        <taxon>Colletotrichum</taxon>
        <taxon>Colletotrichum acutatum species complex</taxon>
    </lineage>
</organism>
<keyword evidence="2" id="KW-1185">Reference proteome</keyword>
<comment type="caution">
    <text evidence="1">The sequence shown here is derived from an EMBL/GenBank/DDBJ whole genome shotgun (WGS) entry which is preliminary data.</text>
</comment>
<dbReference type="EMBL" id="JAHMHQ010000026">
    <property type="protein sequence ID" value="KAK1623894.1"/>
    <property type="molecule type" value="Genomic_DNA"/>
</dbReference>
<name>A0AAJ0E9F6_9PEZI</name>